<reference evidence="2 3" key="1">
    <citation type="submission" date="2017-10" db="EMBL/GenBank/DDBJ databases">
        <title>Draft genome sequence of cellulolytic Actinomyces sp CtC72 isolated from cattle rumen fluid.</title>
        <authorList>
            <person name="Joshi A.J."/>
            <person name="Vasudevan G."/>
            <person name="Lanjekar V.B."/>
            <person name="Hivarkar S."/>
            <person name="Engineer A."/>
            <person name="Pore S.D."/>
            <person name="Dhakephalkar P.K."/>
            <person name="Dagar S."/>
        </authorList>
    </citation>
    <scope>NUCLEOTIDE SEQUENCE [LARGE SCALE GENOMIC DNA]</scope>
    <source>
        <strain evidence="3">CtC72</strain>
    </source>
</reference>
<dbReference type="Gene3D" id="3.40.630.30">
    <property type="match status" value="1"/>
</dbReference>
<dbReference type="PROSITE" id="PS51186">
    <property type="entry name" value="GNAT"/>
    <property type="match status" value="1"/>
</dbReference>
<sequence>MAIILDAFHIRHYAPRPYLERSAAEVFLSDRLLASTYAQVAVATDDATQGDDDEGDTERVMGVIMGRVEDELSLPARPLAHAHKLAGLTWLATAGMPQRDTLMQAFGIEHRYAQLHQDVLLGGNAALTDEITLLAVHSACRSRGIGTSLYDGFMEHLRGHGRKDFFLYADSLCSYEFCEQQGLTRAAARELRLDVPGLSERVGVYLYAGEVPPADLNEAEAPIVPVSAGH</sequence>
<dbReference type="InterPro" id="IPR000182">
    <property type="entry name" value="GNAT_dom"/>
</dbReference>
<evidence type="ECO:0000313" key="3">
    <source>
        <dbReference type="Proteomes" id="UP000194577"/>
    </source>
</evidence>
<dbReference type="Proteomes" id="UP000194577">
    <property type="component" value="Unassembled WGS sequence"/>
</dbReference>
<accession>A0ABX4MGT1</accession>
<comment type="caution">
    <text evidence="2">The sequence shown here is derived from an EMBL/GenBank/DDBJ whole genome shotgun (WGS) entry which is preliminary data.</text>
</comment>
<gene>
    <name evidence="2" type="ORF">BW737_003440</name>
</gene>
<evidence type="ECO:0000313" key="2">
    <source>
        <dbReference type="EMBL" id="PHP53334.1"/>
    </source>
</evidence>
<keyword evidence="3" id="KW-1185">Reference proteome</keyword>
<feature type="domain" description="N-acetyltransferase" evidence="1">
    <location>
        <begin position="74"/>
        <end position="205"/>
    </location>
</feature>
<dbReference type="InterPro" id="IPR016181">
    <property type="entry name" value="Acyl_CoA_acyltransferase"/>
</dbReference>
<protein>
    <submittedName>
        <fullName evidence="2">N-acetyltransferase</fullName>
    </submittedName>
</protein>
<dbReference type="SUPFAM" id="SSF55729">
    <property type="entry name" value="Acyl-CoA N-acyltransferases (Nat)"/>
    <property type="match status" value="1"/>
</dbReference>
<organism evidence="2 3">
    <name type="scientific">Actinomyces ruminis</name>
    <dbReference type="NCBI Taxonomy" id="1937003"/>
    <lineage>
        <taxon>Bacteria</taxon>
        <taxon>Bacillati</taxon>
        <taxon>Actinomycetota</taxon>
        <taxon>Actinomycetes</taxon>
        <taxon>Actinomycetales</taxon>
        <taxon>Actinomycetaceae</taxon>
        <taxon>Actinomyces</taxon>
    </lineage>
</organism>
<dbReference type="CDD" id="cd04301">
    <property type="entry name" value="NAT_SF"/>
    <property type="match status" value="1"/>
</dbReference>
<proteinExistence type="predicted"/>
<dbReference type="EMBL" id="MTPX02000022">
    <property type="protein sequence ID" value="PHP53334.1"/>
    <property type="molecule type" value="Genomic_DNA"/>
</dbReference>
<name>A0ABX4MGT1_9ACTO</name>
<evidence type="ECO:0000259" key="1">
    <source>
        <dbReference type="PROSITE" id="PS51186"/>
    </source>
</evidence>